<dbReference type="AlphaFoldDB" id="A0D1P7"/>
<dbReference type="HOGENOM" id="CLU_2983207_0_0_1"/>
<reference evidence="1 2" key="1">
    <citation type="journal article" date="2006" name="Nature">
        <title>Global trends of whole-genome duplications revealed by the ciliate Paramecium tetraurelia.</title>
        <authorList>
            <consortium name="Genoscope"/>
            <person name="Aury J.-M."/>
            <person name="Jaillon O."/>
            <person name="Duret L."/>
            <person name="Noel B."/>
            <person name="Jubin C."/>
            <person name="Porcel B.M."/>
            <person name="Segurens B."/>
            <person name="Daubin V."/>
            <person name="Anthouard V."/>
            <person name="Aiach N."/>
            <person name="Arnaiz O."/>
            <person name="Billaut A."/>
            <person name="Beisson J."/>
            <person name="Blanc I."/>
            <person name="Bouhouche K."/>
            <person name="Camara F."/>
            <person name="Duharcourt S."/>
            <person name="Guigo R."/>
            <person name="Gogendeau D."/>
            <person name="Katinka M."/>
            <person name="Keller A.-M."/>
            <person name="Kissmehl R."/>
            <person name="Klotz C."/>
            <person name="Koll F."/>
            <person name="Le Moue A."/>
            <person name="Lepere C."/>
            <person name="Malinsky S."/>
            <person name="Nowacki M."/>
            <person name="Nowak J.K."/>
            <person name="Plattner H."/>
            <person name="Poulain J."/>
            <person name="Ruiz F."/>
            <person name="Serrano V."/>
            <person name="Zagulski M."/>
            <person name="Dessen P."/>
            <person name="Betermier M."/>
            <person name="Weissenbach J."/>
            <person name="Scarpelli C."/>
            <person name="Schachter V."/>
            <person name="Sperling L."/>
            <person name="Meyer E."/>
            <person name="Cohen J."/>
            <person name="Wincker P."/>
        </authorList>
    </citation>
    <scope>NUCLEOTIDE SEQUENCE [LARGE SCALE GENOMIC DNA]</scope>
    <source>
        <strain evidence="1 2">Stock d4-2</strain>
    </source>
</reference>
<dbReference type="GeneID" id="5030146"/>
<accession>A0D1P7</accession>
<dbReference type="KEGG" id="ptm:GSPATT00012488001"/>
<dbReference type="RefSeq" id="XP_001444361.1">
    <property type="nucleotide sequence ID" value="XM_001444324.1"/>
</dbReference>
<dbReference type="InParanoid" id="A0D1P7"/>
<dbReference type="OrthoDB" id="3853857at2759"/>
<sequence length="58" mass="6913">MVIPKQLSVFVNLTIGKGYVLKKWNKAKAFLDKFKIKYQVILTQYQNNCHDYLLKEHL</sequence>
<dbReference type="EMBL" id="CT868252">
    <property type="protein sequence ID" value="CAK76964.1"/>
    <property type="molecule type" value="Genomic_DNA"/>
</dbReference>
<proteinExistence type="predicted"/>
<organism evidence="1 2">
    <name type="scientific">Paramecium tetraurelia</name>
    <dbReference type="NCBI Taxonomy" id="5888"/>
    <lineage>
        <taxon>Eukaryota</taxon>
        <taxon>Sar</taxon>
        <taxon>Alveolata</taxon>
        <taxon>Ciliophora</taxon>
        <taxon>Intramacronucleata</taxon>
        <taxon>Oligohymenophorea</taxon>
        <taxon>Peniculida</taxon>
        <taxon>Parameciidae</taxon>
        <taxon>Paramecium</taxon>
    </lineage>
</organism>
<evidence type="ECO:0000313" key="1">
    <source>
        <dbReference type="EMBL" id="CAK76964.1"/>
    </source>
</evidence>
<dbReference type="Proteomes" id="UP000000600">
    <property type="component" value="Unassembled WGS sequence"/>
</dbReference>
<name>A0D1P7_PARTE</name>
<evidence type="ECO:0000313" key="2">
    <source>
        <dbReference type="Proteomes" id="UP000000600"/>
    </source>
</evidence>
<gene>
    <name evidence="1" type="ORF">GSPATT00012488001</name>
</gene>
<keyword evidence="2" id="KW-1185">Reference proteome</keyword>
<dbReference type="OMA" id="NCHDYLL"/>
<protein>
    <submittedName>
        <fullName evidence="1">Uncharacterized protein</fullName>
    </submittedName>
</protein>